<protein>
    <submittedName>
        <fullName evidence="2">Uncharacterized protein</fullName>
    </submittedName>
</protein>
<evidence type="ECO:0000313" key="3">
    <source>
        <dbReference type="Proteomes" id="UP000002283"/>
    </source>
</evidence>
<feature type="compositionally biased region" description="Basic and acidic residues" evidence="1">
    <location>
        <begin position="28"/>
        <end position="39"/>
    </location>
</feature>
<proteinExistence type="predicted"/>
<dbReference type="EMBL" id="CP000546">
    <property type="protein sequence ID" value="ABN01212.1"/>
    <property type="molecule type" value="Genomic_DNA"/>
</dbReference>
<dbReference type="Proteomes" id="UP000002283">
    <property type="component" value="Chromosome I"/>
</dbReference>
<dbReference type="KEGG" id="bml:BMA10229_A2074"/>
<evidence type="ECO:0000256" key="1">
    <source>
        <dbReference type="SAM" id="MobiDB-lite"/>
    </source>
</evidence>
<dbReference type="AlphaFoldDB" id="A2S7W9"/>
<gene>
    <name evidence="2" type="ordered locus">BMA10229_A2074</name>
</gene>
<sequence length="39" mass="4353">MPRAGKTPECLTGIAHRTRLSSSCKTNPSEREATRTRHD</sequence>
<reference evidence="2 3" key="1">
    <citation type="submission" date="2007-01" db="EMBL/GenBank/DDBJ databases">
        <authorList>
            <person name="DeShazer D."/>
            <person name="Woods D.E."/>
            <person name="Nierman W.C."/>
        </authorList>
    </citation>
    <scope>NUCLEOTIDE SEQUENCE [LARGE SCALE GENOMIC DNA]</scope>
    <source>
        <strain evidence="2 3">NCTC 10229</strain>
    </source>
</reference>
<accession>A2S7W9</accession>
<organism evidence="2 3">
    <name type="scientific">Burkholderia mallei (strain NCTC 10229)</name>
    <dbReference type="NCBI Taxonomy" id="412022"/>
    <lineage>
        <taxon>Bacteria</taxon>
        <taxon>Pseudomonadati</taxon>
        <taxon>Pseudomonadota</taxon>
        <taxon>Betaproteobacteria</taxon>
        <taxon>Burkholderiales</taxon>
        <taxon>Burkholderiaceae</taxon>
        <taxon>Burkholderia</taxon>
        <taxon>pseudomallei group</taxon>
    </lineage>
</organism>
<dbReference type="HOGENOM" id="CLU_3306053_0_0_4"/>
<feature type="region of interest" description="Disordered" evidence="1">
    <location>
        <begin position="1"/>
        <end position="39"/>
    </location>
</feature>
<evidence type="ECO:0000313" key="2">
    <source>
        <dbReference type="EMBL" id="ABN01212.1"/>
    </source>
</evidence>
<name>A2S7W9_BURM9</name>